<evidence type="ECO:0000256" key="1">
    <source>
        <dbReference type="ARBA" id="ARBA00001024"/>
    </source>
</evidence>
<dbReference type="GO" id="GO:0004806">
    <property type="term" value="F:triacylglycerol lipase activity"/>
    <property type="evidence" value="ECO:0007669"/>
    <property type="project" value="UniProtKB-EC"/>
</dbReference>
<evidence type="ECO:0000256" key="6">
    <source>
        <dbReference type="RuleBase" id="RU361235"/>
    </source>
</evidence>
<protein>
    <recommendedName>
        <fullName evidence="6">Carboxylic ester hydrolase</fullName>
        <ecNumber evidence="6">3.1.1.-</ecNumber>
    </recommendedName>
</protein>
<reference evidence="8 9" key="1">
    <citation type="submission" date="2019-09" db="EMBL/GenBank/DDBJ databases">
        <authorList>
            <person name="Brejova B."/>
        </authorList>
    </citation>
    <scope>NUCLEOTIDE SEQUENCE [LARGE SCALE GENOMIC DNA]</scope>
</reference>
<comment type="catalytic activity">
    <reaction evidence="1">
        <text>a triacylglycerol + H2O = a diacylglycerol + a fatty acid + H(+)</text>
        <dbReference type="Rhea" id="RHEA:12044"/>
        <dbReference type="ChEBI" id="CHEBI:15377"/>
        <dbReference type="ChEBI" id="CHEBI:15378"/>
        <dbReference type="ChEBI" id="CHEBI:17855"/>
        <dbReference type="ChEBI" id="CHEBI:18035"/>
        <dbReference type="ChEBI" id="CHEBI:28868"/>
        <dbReference type="EC" id="3.1.1.3"/>
    </reaction>
</comment>
<dbReference type="SUPFAM" id="SSF53474">
    <property type="entry name" value="alpha/beta-Hydrolases"/>
    <property type="match status" value="1"/>
</dbReference>
<dbReference type="GeneID" id="43583513"/>
<dbReference type="GO" id="GO:0016042">
    <property type="term" value="P:lipid catabolic process"/>
    <property type="evidence" value="ECO:0007669"/>
    <property type="project" value="UniProtKB-KW"/>
</dbReference>
<evidence type="ECO:0000259" key="7">
    <source>
        <dbReference type="Pfam" id="PF00135"/>
    </source>
</evidence>
<dbReference type="PROSITE" id="PS00122">
    <property type="entry name" value="CARBOXYLESTERASE_B_1"/>
    <property type="match status" value="1"/>
</dbReference>
<dbReference type="InterPro" id="IPR002018">
    <property type="entry name" value="CarbesteraseB"/>
</dbReference>
<feature type="chain" id="PRO_5023043046" description="Carboxylic ester hydrolase" evidence="6">
    <location>
        <begin position="21"/>
        <end position="566"/>
    </location>
</feature>
<keyword evidence="6" id="KW-0732">Signal</keyword>
<feature type="domain" description="Carboxylesterase type B" evidence="7">
    <location>
        <begin position="36"/>
        <end position="401"/>
    </location>
</feature>
<evidence type="ECO:0000256" key="2">
    <source>
        <dbReference type="ARBA" id="ARBA00005964"/>
    </source>
</evidence>
<comment type="similarity">
    <text evidence="2 6">Belongs to the type-B carboxylesterase/lipase family.</text>
</comment>
<dbReference type="Gene3D" id="3.40.50.1820">
    <property type="entry name" value="alpha/beta hydrolase"/>
    <property type="match status" value="1"/>
</dbReference>
<dbReference type="OrthoDB" id="408631at2759"/>
<keyword evidence="9" id="KW-1185">Reference proteome</keyword>
<evidence type="ECO:0000313" key="9">
    <source>
        <dbReference type="Proteomes" id="UP000398389"/>
    </source>
</evidence>
<dbReference type="Pfam" id="PF00135">
    <property type="entry name" value="COesterase"/>
    <property type="match status" value="1"/>
</dbReference>
<dbReference type="InterPro" id="IPR050309">
    <property type="entry name" value="Type-B_Carboxylest/Lipase"/>
</dbReference>
<dbReference type="InterPro" id="IPR019826">
    <property type="entry name" value="Carboxylesterase_B_AS"/>
</dbReference>
<proteinExistence type="inferred from homology"/>
<dbReference type="EC" id="3.1.1.-" evidence="6"/>
<keyword evidence="4" id="KW-0442">Lipid degradation</keyword>
<dbReference type="InterPro" id="IPR029058">
    <property type="entry name" value="AB_hydrolase_fold"/>
</dbReference>
<dbReference type="RefSeq" id="XP_031855304.1">
    <property type="nucleotide sequence ID" value="XM_031999413.1"/>
</dbReference>
<dbReference type="PANTHER" id="PTHR11559">
    <property type="entry name" value="CARBOXYLESTERASE"/>
    <property type="match status" value="1"/>
</dbReference>
<evidence type="ECO:0000256" key="5">
    <source>
        <dbReference type="ARBA" id="ARBA00023098"/>
    </source>
</evidence>
<dbReference type="Proteomes" id="UP000398389">
    <property type="component" value="Unassembled WGS sequence"/>
</dbReference>
<feature type="signal peptide" evidence="6">
    <location>
        <begin position="1"/>
        <end position="20"/>
    </location>
</feature>
<dbReference type="InterPro" id="IPR019819">
    <property type="entry name" value="Carboxylesterase_B_CS"/>
</dbReference>
<name>A0A5E8C3G1_9ASCO</name>
<accession>A0A5E8C3G1</accession>
<dbReference type="EMBL" id="CABVLU010000003">
    <property type="protein sequence ID" value="VVT55705.1"/>
    <property type="molecule type" value="Genomic_DNA"/>
</dbReference>
<evidence type="ECO:0000256" key="3">
    <source>
        <dbReference type="ARBA" id="ARBA00022801"/>
    </source>
</evidence>
<evidence type="ECO:0000313" key="8">
    <source>
        <dbReference type="EMBL" id="VVT55705.1"/>
    </source>
</evidence>
<organism evidence="8 9">
    <name type="scientific">Magnusiomyces paraingens</name>
    <dbReference type="NCBI Taxonomy" id="2606893"/>
    <lineage>
        <taxon>Eukaryota</taxon>
        <taxon>Fungi</taxon>
        <taxon>Dikarya</taxon>
        <taxon>Ascomycota</taxon>
        <taxon>Saccharomycotina</taxon>
        <taxon>Dipodascomycetes</taxon>
        <taxon>Dipodascales</taxon>
        <taxon>Dipodascaceae</taxon>
        <taxon>Magnusiomyces</taxon>
    </lineage>
</organism>
<evidence type="ECO:0000256" key="4">
    <source>
        <dbReference type="ARBA" id="ARBA00022963"/>
    </source>
</evidence>
<dbReference type="AlphaFoldDB" id="A0A5E8C3G1"/>
<keyword evidence="5" id="KW-0443">Lipid metabolism</keyword>
<dbReference type="PROSITE" id="PS00941">
    <property type="entry name" value="CARBOXYLESTERASE_B_2"/>
    <property type="match status" value="1"/>
</dbReference>
<keyword evidence="3 6" id="KW-0378">Hydrolase</keyword>
<gene>
    <name evidence="8" type="ORF">SAPINGB_P004698</name>
</gene>
<sequence length="566" mass="62002">MRLVLSSLLLSVLALNHVIAAPQVTLNSNEVISGIGDSQVESFKGIPFAEPPLGDLRFRAPVEYNHSYDGLKATSFGHTCLGVNPSGVLDLLNTLITLNPLNAALQQLVSPVQSLTNMVDLSEDCLFLNVYRPAGSKAGDKLPVMVWFFGGAFIFGSGSTYDGGKYVKASQRISQPVVVVTFNHRLGPFGYLGGSAVKAEGEGNPALLDQRLVLQWVQKHISQFGGDPDKVTLFGESAGGMNIFAQMAMYDGDNTYNGKPLFRGAIMQSGSLLPMETITDSRPQKLYHHFADAAGCSNLGDSDTMTCLRGKSTSTLSAAMNSWGLADGFGVMDMFITWSPRADGNILRDIPYKLVDAGKFAKVPYIIGNQNDEATLFAALLSWSSWSESQVQSLAQNLLFKSTESQRSQLLSLYPQDPSQGAPWGTGLLYSLGLGIQFKRIAGLLTDLLYHANRRRLLWSDNSIPRWNYLSKALSGLPYLGTTHANDLIWQWFLDLGPYRAYQEYFIAFANHLDPNVGVSLSNWPKYTNSDKKTLEIGFGTLGTTTDDFRNNKIQWMIDNPEAIAL</sequence>